<accession>A0A4R6YW57</accession>
<sequence>MKPRHYALLLAVVVLAALVMWRWRAGQTAPPVAIAPTPAVVAPPAVAAAPPVPVALSQPPPLLPSSLPAALRTRHAPLTQVYAELVKLAQSGNVEAMHELASRLYFCTAERRQALQLSIELEQGRELPLNADEGYRKIRADYVAQQQARLDECAIVPAGAPSALDWLQRAGEMGYGPAQLDYVQQAMGDYGVAEPNAVAEQIEEILRRRELARRFMAEAMTHCVPGALRYQAGNSEILFDAGNAQAYAISRAAAADALWRETAATNEHGELAARLREDFDFLARELDEVSRAAAQRQGEAMYNTCAPR</sequence>
<proteinExistence type="predicted"/>
<gene>
    <name evidence="1" type="ORF">DFR29_1079</name>
</gene>
<evidence type="ECO:0000313" key="1">
    <source>
        <dbReference type="EMBL" id="TDR43005.1"/>
    </source>
</evidence>
<keyword evidence="2" id="KW-1185">Reference proteome</keyword>
<evidence type="ECO:0000313" key="2">
    <source>
        <dbReference type="Proteomes" id="UP000295293"/>
    </source>
</evidence>
<comment type="caution">
    <text evidence="1">The sequence shown here is derived from an EMBL/GenBank/DDBJ whole genome shotgun (WGS) entry which is preliminary data.</text>
</comment>
<organism evidence="1 2">
    <name type="scientific">Tahibacter aquaticus</name>
    <dbReference type="NCBI Taxonomy" id="520092"/>
    <lineage>
        <taxon>Bacteria</taxon>
        <taxon>Pseudomonadati</taxon>
        <taxon>Pseudomonadota</taxon>
        <taxon>Gammaproteobacteria</taxon>
        <taxon>Lysobacterales</taxon>
        <taxon>Rhodanobacteraceae</taxon>
        <taxon>Tahibacter</taxon>
    </lineage>
</organism>
<dbReference type="AlphaFoldDB" id="A0A4R6YW57"/>
<dbReference type="RefSeq" id="WP_133818926.1">
    <property type="nucleotide sequence ID" value="NZ_SNZH01000007.1"/>
</dbReference>
<dbReference type="EMBL" id="SNZH01000007">
    <property type="protein sequence ID" value="TDR43005.1"/>
    <property type="molecule type" value="Genomic_DNA"/>
</dbReference>
<name>A0A4R6YW57_9GAMM</name>
<protein>
    <submittedName>
        <fullName evidence="1">Uncharacterized protein</fullName>
    </submittedName>
</protein>
<reference evidence="1 2" key="1">
    <citation type="submission" date="2019-03" db="EMBL/GenBank/DDBJ databases">
        <title>Genomic Encyclopedia of Type Strains, Phase IV (KMG-IV): sequencing the most valuable type-strain genomes for metagenomic binning, comparative biology and taxonomic classification.</title>
        <authorList>
            <person name="Goeker M."/>
        </authorList>
    </citation>
    <scope>NUCLEOTIDE SEQUENCE [LARGE SCALE GENOMIC DNA]</scope>
    <source>
        <strain evidence="1 2">DSM 21667</strain>
    </source>
</reference>
<dbReference type="Proteomes" id="UP000295293">
    <property type="component" value="Unassembled WGS sequence"/>
</dbReference>